<dbReference type="InterPro" id="IPR029051">
    <property type="entry name" value="DUF4352"/>
</dbReference>
<keyword evidence="1" id="KW-0732">Signal</keyword>
<name>A0A5D4KBR4_9BACI</name>
<dbReference type="Proteomes" id="UP000323317">
    <property type="component" value="Unassembled WGS sequence"/>
</dbReference>
<dbReference type="PROSITE" id="PS51257">
    <property type="entry name" value="PROKAR_LIPOPROTEIN"/>
    <property type="match status" value="1"/>
</dbReference>
<evidence type="ECO:0000256" key="1">
    <source>
        <dbReference type="ARBA" id="ARBA00022729"/>
    </source>
</evidence>
<dbReference type="InterPro" id="IPR029050">
    <property type="entry name" value="Immunoprotect_excell_Ig-like"/>
</dbReference>
<reference evidence="3 4" key="1">
    <citation type="submission" date="2019-08" db="EMBL/GenBank/DDBJ databases">
        <title>Bacillus genomes from the desert of Cuatro Cienegas, Coahuila.</title>
        <authorList>
            <person name="Olmedo-Alvarez G."/>
        </authorList>
    </citation>
    <scope>NUCLEOTIDE SEQUENCE [LARGE SCALE GENOMIC DNA]</scope>
    <source>
        <strain evidence="3 4">CH40_1T</strain>
    </source>
</reference>
<organism evidence="3 4">
    <name type="scientific">Rossellomorea vietnamensis</name>
    <dbReference type="NCBI Taxonomy" id="218284"/>
    <lineage>
        <taxon>Bacteria</taxon>
        <taxon>Bacillati</taxon>
        <taxon>Bacillota</taxon>
        <taxon>Bacilli</taxon>
        <taxon>Bacillales</taxon>
        <taxon>Bacillaceae</taxon>
        <taxon>Rossellomorea</taxon>
    </lineage>
</organism>
<feature type="domain" description="DUF4352" evidence="2">
    <location>
        <begin position="61"/>
        <end position="166"/>
    </location>
</feature>
<gene>
    <name evidence="3" type="ORF">FZC79_15095</name>
</gene>
<dbReference type="Gene3D" id="2.60.40.1240">
    <property type="match status" value="1"/>
</dbReference>
<dbReference type="AlphaFoldDB" id="A0A5D4KBR4"/>
<dbReference type="Pfam" id="PF11611">
    <property type="entry name" value="DUF4352"/>
    <property type="match status" value="1"/>
</dbReference>
<protein>
    <submittedName>
        <fullName evidence="3">DUF4352 domain-containing protein</fullName>
    </submittedName>
</protein>
<evidence type="ECO:0000313" key="4">
    <source>
        <dbReference type="Proteomes" id="UP000323317"/>
    </source>
</evidence>
<evidence type="ECO:0000313" key="3">
    <source>
        <dbReference type="EMBL" id="TYR74406.1"/>
    </source>
</evidence>
<dbReference type="RefSeq" id="WP_148947625.1">
    <property type="nucleotide sequence ID" value="NZ_VTEH01000012.1"/>
</dbReference>
<dbReference type="EMBL" id="VTEH01000012">
    <property type="protein sequence ID" value="TYR74406.1"/>
    <property type="molecule type" value="Genomic_DNA"/>
</dbReference>
<evidence type="ECO:0000259" key="2">
    <source>
        <dbReference type="Pfam" id="PF11611"/>
    </source>
</evidence>
<proteinExistence type="predicted"/>
<sequence>MKKIIISTLLGTFLVFSLGACSDKEESVAKLENMDTPQLFDAEMGKPFKAVRIGGDQNSIVEITVNNYAIEQNLHENEEVNQEYDFAKFDVSVKNIGETTTKEDIVIKQSFDFFDSNGKEIERGFVLGFEDEDFKQAELRPDGVNEGTLVTAIPKGSVPAEVIYSVHHIYLDKNNQYLMKLN</sequence>
<comment type="caution">
    <text evidence="3">The sequence shown here is derived from an EMBL/GenBank/DDBJ whole genome shotgun (WGS) entry which is preliminary data.</text>
</comment>
<accession>A0A5D4KBR4</accession>